<dbReference type="RefSeq" id="WP_090299084.1">
    <property type="nucleotide sequence ID" value="NZ_FNKI01000006.1"/>
</dbReference>
<feature type="transmembrane region" description="Helical" evidence="1">
    <location>
        <begin position="16"/>
        <end position="34"/>
    </location>
</feature>
<dbReference type="SUPFAM" id="SSF47781">
    <property type="entry name" value="RuvA domain 2-like"/>
    <property type="match status" value="2"/>
</dbReference>
<accession>A0A1H2Z0I0</accession>
<keyword evidence="1" id="KW-0812">Transmembrane</keyword>
<dbReference type="PANTHER" id="PTHR21180:SF32">
    <property type="entry name" value="ENDONUCLEASE_EXONUCLEASE_PHOSPHATASE FAMILY DOMAIN-CONTAINING PROTEIN 1"/>
    <property type="match status" value="1"/>
</dbReference>
<dbReference type="STRING" id="1073328.SAMN05216294_3220"/>
<evidence type="ECO:0000313" key="3">
    <source>
        <dbReference type="Proteomes" id="UP000199592"/>
    </source>
</evidence>
<dbReference type="Pfam" id="PF12836">
    <property type="entry name" value="HHH_3"/>
    <property type="match status" value="2"/>
</dbReference>
<reference evidence="3" key="1">
    <citation type="submission" date="2016-10" db="EMBL/GenBank/DDBJ databases">
        <authorList>
            <person name="Varghese N."/>
            <person name="Submissions S."/>
        </authorList>
    </citation>
    <scope>NUCLEOTIDE SEQUENCE [LARGE SCALE GENOMIC DNA]</scope>
    <source>
        <strain evidence="3">DSM 25030</strain>
    </source>
</reference>
<dbReference type="EMBL" id="FNMY01000007">
    <property type="protein sequence ID" value="SDX10835.1"/>
    <property type="molecule type" value="Genomic_DNA"/>
</dbReference>
<gene>
    <name evidence="2" type="ORF">SAMN04487892_3273</name>
</gene>
<dbReference type="PANTHER" id="PTHR21180">
    <property type="entry name" value="ENDONUCLEASE/EXONUCLEASE/PHOSPHATASE FAMILY DOMAIN-CONTAINING PROTEIN 1"/>
    <property type="match status" value="1"/>
</dbReference>
<evidence type="ECO:0000256" key="1">
    <source>
        <dbReference type="SAM" id="Phobius"/>
    </source>
</evidence>
<keyword evidence="1" id="KW-1133">Transmembrane helix</keyword>
<organism evidence="2 3">
    <name type="scientific">Flagellimonas zhangzhouensis</name>
    <dbReference type="NCBI Taxonomy" id="1073328"/>
    <lineage>
        <taxon>Bacteria</taxon>
        <taxon>Pseudomonadati</taxon>
        <taxon>Bacteroidota</taxon>
        <taxon>Flavobacteriia</taxon>
        <taxon>Flavobacteriales</taxon>
        <taxon>Flavobacteriaceae</taxon>
        <taxon>Flagellimonas</taxon>
    </lineage>
</organism>
<name>A0A1H2Z0I0_9FLAO</name>
<keyword evidence="1" id="KW-0472">Membrane</keyword>
<dbReference type="Gene3D" id="1.10.150.280">
    <property type="entry name" value="AF1531-like domain"/>
    <property type="match status" value="2"/>
</dbReference>
<dbReference type="GO" id="GO:0015628">
    <property type="term" value="P:protein secretion by the type II secretion system"/>
    <property type="evidence" value="ECO:0007669"/>
    <property type="project" value="TreeGrafter"/>
</dbReference>
<sequence length="284" mass="32676">MIYKSHFRFNKQERSGIFFLLLILVGFQIGYFYLKSKPFSGPTHFALNEVEQGQLDSLRAQLIVEEEKIFPFNPNYILDYKGYTLGMSPEELDRLHTYREQGKFVNSVEEFQQITHISDSLLELISPSFKFPQWKNSQASSQKKSAPNKTTVIIKDLNKATAEELESVYGIGATLSKRIIKFRDRLGGFLVNEQLYDVYGLQPEVVEKTLRNFQVKMVPNVNKINLNKADVSQLSQLIYIPKSLAYTIIEYRNLKGAFTSFQELGNVDGFPAEKLDRIALYLSL</sequence>
<proteinExistence type="predicted"/>
<keyword evidence="3" id="KW-1185">Reference proteome</keyword>
<protein>
    <submittedName>
        <fullName evidence="2">DNA uptake protein ComE</fullName>
    </submittedName>
</protein>
<dbReference type="OrthoDB" id="981124at2"/>
<dbReference type="Proteomes" id="UP000199592">
    <property type="component" value="Unassembled WGS sequence"/>
</dbReference>
<dbReference type="AlphaFoldDB" id="A0A1H2Z0I0"/>
<evidence type="ECO:0000313" key="2">
    <source>
        <dbReference type="EMBL" id="SDX10835.1"/>
    </source>
</evidence>
<dbReference type="InterPro" id="IPR010994">
    <property type="entry name" value="RuvA_2-like"/>
</dbReference>
<dbReference type="GO" id="GO:0015627">
    <property type="term" value="C:type II protein secretion system complex"/>
    <property type="evidence" value="ECO:0007669"/>
    <property type="project" value="TreeGrafter"/>
</dbReference>
<dbReference type="InterPro" id="IPR051675">
    <property type="entry name" value="Endo/Exo/Phosphatase_dom_1"/>
</dbReference>